<dbReference type="EMBL" id="UYRU01077390">
    <property type="protein sequence ID" value="VDN28072.1"/>
    <property type="molecule type" value="Genomic_DNA"/>
</dbReference>
<dbReference type="OrthoDB" id="6241578at2759"/>
<evidence type="ECO:0000313" key="9">
    <source>
        <dbReference type="EMBL" id="VDN28072.1"/>
    </source>
</evidence>
<dbReference type="AlphaFoldDB" id="A0A3P7Q802"/>
<evidence type="ECO:0000256" key="3">
    <source>
        <dbReference type="ARBA" id="ARBA00012058"/>
    </source>
</evidence>
<evidence type="ECO:0000256" key="2">
    <source>
        <dbReference type="ARBA" id="ARBA00009604"/>
    </source>
</evidence>
<evidence type="ECO:0000259" key="8">
    <source>
        <dbReference type="SMART" id="SM01192"/>
    </source>
</evidence>
<evidence type="ECO:0000256" key="5">
    <source>
        <dbReference type="ARBA" id="ARBA00023239"/>
    </source>
</evidence>
<keyword evidence="4" id="KW-0324">Glycolysis</keyword>
<dbReference type="InterPro" id="IPR020810">
    <property type="entry name" value="Enolase_C"/>
</dbReference>
<evidence type="ECO:0000313" key="10">
    <source>
        <dbReference type="Proteomes" id="UP000281553"/>
    </source>
</evidence>
<dbReference type="Gene3D" id="3.20.20.120">
    <property type="entry name" value="Enolase-like C-terminal domain"/>
    <property type="match status" value="1"/>
</dbReference>
<dbReference type="UniPathway" id="UPA00109">
    <property type="reaction ID" value="UER00187"/>
</dbReference>
<proteinExistence type="inferred from homology"/>
<dbReference type="InterPro" id="IPR036849">
    <property type="entry name" value="Enolase-like_C_sf"/>
</dbReference>
<sequence length="160" mass="17678">MDAITDAGYCGKIVIGMDVAASEMYENKKYNLAFKDSKPNPSMILNSDKLSDLYMSIINKYPIKSIEDPFEQDDWEPWIVGDDLTVTNIDRVRKAIDAGACNCLLLKVNQIGSFTEALAAAQLARRNGWNVMVSHRSGETEDCTIADIVVGLNVGQVKQN</sequence>
<feature type="domain" description="Enolase C-terminal TIM barrel" evidence="8">
    <location>
        <begin position="1"/>
        <end position="160"/>
    </location>
</feature>
<dbReference type="PANTHER" id="PTHR11902">
    <property type="entry name" value="ENOLASE"/>
    <property type="match status" value="1"/>
</dbReference>
<dbReference type="EC" id="4.2.1.11" evidence="3"/>
<dbReference type="GO" id="GO:0000287">
    <property type="term" value="F:magnesium ion binding"/>
    <property type="evidence" value="ECO:0007669"/>
    <property type="project" value="InterPro"/>
</dbReference>
<keyword evidence="10" id="KW-1185">Reference proteome</keyword>
<dbReference type="GO" id="GO:0000015">
    <property type="term" value="C:phosphopyruvate hydratase complex"/>
    <property type="evidence" value="ECO:0007669"/>
    <property type="project" value="InterPro"/>
</dbReference>
<evidence type="ECO:0000256" key="7">
    <source>
        <dbReference type="ARBA" id="ARBA00032132"/>
    </source>
</evidence>
<reference evidence="9 10" key="1">
    <citation type="submission" date="2018-11" db="EMBL/GenBank/DDBJ databases">
        <authorList>
            <consortium name="Pathogen Informatics"/>
        </authorList>
    </citation>
    <scope>NUCLEOTIDE SEQUENCE [LARGE SCALE GENOMIC DNA]</scope>
</reference>
<dbReference type="InterPro" id="IPR000941">
    <property type="entry name" value="Enolase"/>
</dbReference>
<dbReference type="Proteomes" id="UP000281553">
    <property type="component" value="Unassembled WGS sequence"/>
</dbReference>
<protein>
    <recommendedName>
        <fullName evidence="3">phosphopyruvate hydratase</fullName>
        <ecNumber evidence="3">4.2.1.11</ecNumber>
    </recommendedName>
    <alternativeName>
        <fullName evidence="6">2-phospho-D-glycerate hydro-lyase</fullName>
    </alternativeName>
    <alternativeName>
        <fullName evidence="7">2-phosphoglycerate dehydratase</fullName>
    </alternativeName>
</protein>
<name>A0A3P7Q802_DIBLA</name>
<dbReference type="SMART" id="SM01192">
    <property type="entry name" value="Enolase_C"/>
    <property type="match status" value="1"/>
</dbReference>
<evidence type="ECO:0000256" key="6">
    <source>
        <dbReference type="ARBA" id="ARBA00031125"/>
    </source>
</evidence>
<comment type="pathway">
    <text evidence="1">Carbohydrate degradation; glycolysis; pyruvate from D-glyceraldehyde 3-phosphate: step 4/5.</text>
</comment>
<dbReference type="GO" id="GO:0004634">
    <property type="term" value="F:phosphopyruvate hydratase activity"/>
    <property type="evidence" value="ECO:0007669"/>
    <property type="project" value="UniProtKB-EC"/>
</dbReference>
<dbReference type="Pfam" id="PF00113">
    <property type="entry name" value="Enolase_C"/>
    <property type="match status" value="1"/>
</dbReference>
<dbReference type="SMR" id="A0A3P7Q802"/>
<dbReference type="PANTHER" id="PTHR11902:SF1">
    <property type="entry name" value="ENOLASE"/>
    <property type="match status" value="1"/>
</dbReference>
<organism evidence="9 10">
    <name type="scientific">Dibothriocephalus latus</name>
    <name type="common">Fish tapeworm</name>
    <name type="synonym">Diphyllobothrium latum</name>
    <dbReference type="NCBI Taxonomy" id="60516"/>
    <lineage>
        <taxon>Eukaryota</taxon>
        <taxon>Metazoa</taxon>
        <taxon>Spiralia</taxon>
        <taxon>Lophotrochozoa</taxon>
        <taxon>Platyhelminthes</taxon>
        <taxon>Cestoda</taxon>
        <taxon>Eucestoda</taxon>
        <taxon>Diphyllobothriidea</taxon>
        <taxon>Diphyllobothriidae</taxon>
        <taxon>Dibothriocephalus</taxon>
    </lineage>
</organism>
<comment type="similarity">
    <text evidence="2">Belongs to the enolase family.</text>
</comment>
<dbReference type="SUPFAM" id="SSF51604">
    <property type="entry name" value="Enolase C-terminal domain-like"/>
    <property type="match status" value="1"/>
</dbReference>
<evidence type="ECO:0000256" key="4">
    <source>
        <dbReference type="ARBA" id="ARBA00023152"/>
    </source>
</evidence>
<gene>
    <name evidence="9" type="ORF">DILT_LOCUS15122</name>
</gene>
<dbReference type="GO" id="GO:0006096">
    <property type="term" value="P:glycolytic process"/>
    <property type="evidence" value="ECO:0007669"/>
    <property type="project" value="UniProtKB-UniPathway"/>
</dbReference>
<keyword evidence="5" id="KW-0456">Lyase</keyword>
<accession>A0A3P7Q802</accession>
<dbReference type="PRINTS" id="PR00148">
    <property type="entry name" value="ENOLASE"/>
</dbReference>
<evidence type="ECO:0000256" key="1">
    <source>
        <dbReference type="ARBA" id="ARBA00005031"/>
    </source>
</evidence>